<accession>A0A699U7B0</accession>
<comment type="caution">
    <text evidence="2">The sequence shown here is derived from an EMBL/GenBank/DDBJ whole genome shotgun (WGS) entry which is preliminary data.</text>
</comment>
<organism evidence="2">
    <name type="scientific">Tanacetum cinerariifolium</name>
    <name type="common">Dalmatian daisy</name>
    <name type="synonym">Chrysanthemum cinerariifolium</name>
    <dbReference type="NCBI Taxonomy" id="118510"/>
    <lineage>
        <taxon>Eukaryota</taxon>
        <taxon>Viridiplantae</taxon>
        <taxon>Streptophyta</taxon>
        <taxon>Embryophyta</taxon>
        <taxon>Tracheophyta</taxon>
        <taxon>Spermatophyta</taxon>
        <taxon>Magnoliopsida</taxon>
        <taxon>eudicotyledons</taxon>
        <taxon>Gunneridae</taxon>
        <taxon>Pentapetalae</taxon>
        <taxon>asterids</taxon>
        <taxon>campanulids</taxon>
        <taxon>Asterales</taxon>
        <taxon>Asteraceae</taxon>
        <taxon>Asteroideae</taxon>
        <taxon>Anthemideae</taxon>
        <taxon>Anthemidinae</taxon>
        <taxon>Tanacetum</taxon>
    </lineage>
</organism>
<evidence type="ECO:0000256" key="1">
    <source>
        <dbReference type="SAM" id="MobiDB-lite"/>
    </source>
</evidence>
<feature type="region of interest" description="Disordered" evidence="1">
    <location>
        <begin position="21"/>
        <end position="43"/>
    </location>
</feature>
<feature type="non-terminal residue" evidence="2">
    <location>
        <position position="1"/>
    </location>
</feature>
<dbReference type="EMBL" id="BKCJ011312109">
    <property type="protein sequence ID" value="GFD19105.1"/>
    <property type="molecule type" value="Genomic_DNA"/>
</dbReference>
<sequence length="167" mass="18259">VGTQDGDSYSNCDEQVIIFPSYPSHSIQETKPKDTSGDEVDDSPLTFADEIFQKELARLKGQEQRATSDAERLSLGFANDVKELQKRESAKTVPLGSIPVPTGSIPVPACDTMVSTDDVPVHTSSSADLFLTMSLQQDSPVHQTLEIMIPHLVFSLLHPMMMSLVLL</sequence>
<name>A0A699U7B0_TANCI</name>
<reference evidence="2" key="1">
    <citation type="journal article" date="2019" name="Sci. Rep.">
        <title>Draft genome of Tanacetum cinerariifolium, the natural source of mosquito coil.</title>
        <authorList>
            <person name="Yamashiro T."/>
            <person name="Shiraishi A."/>
            <person name="Satake H."/>
            <person name="Nakayama K."/>
        </authorList>
    </citation>
    <scope>NUCLEOTIDE SEQUENCE</scope>
</reference>
<gene>
    <name evidence="2" type="ORF">Tci_891074</name>
</gene>
<proteinExistence type="predicted"/>
<dbReference type="AlphaFoldDB" id="A0A699U7B0"/>
<evidence type="ECO:0000313" key="2">
    <source>
        <dbReference type="EMBL" id="GFD19105.1"/>
    </source>
</evidence>
<protein>
    <submittedName>
        <fullName evidence="2">Uncharacterized protein</fullName>
    </submittedName>
</protein>